<name>A0A317WL79_9EURO</name>
<dbReference type="RefSeq" id="XP_025467287.1">
    <property type="nucleotide sequence ID" value="XM_025617590.1"/>
</dbReference>
<dbReference type="PROSITE" id="PS00108">
    <property type="entry name" value="PROTEIN_KINASE_ST"/>
    <property type="match status" value="1"/>
</dbReference>
<evidence type="ECO:0000256" key="5">
    <source>
        <dbReference type="ARBA" id="ARBA00037982"/>
    </source>
</evidence>
<dbReference type="OrthoDB" id="1405469at2759"/>
<evidence type="ECO:0000256" key="1">
    <source>
        <dbReference type="ARBA" id="ARBA00022679"/>
    </source>
</evidence>
<feature type="compositionally biased region" description="Polar residues" evidence="7">
    <location>
        <begin position="431"/>
        <end position="440"/>
    </location>
</feature>
<sequence>MSLFRSPGEESSSDSQSSSDESEQHVFATEQDRPVTTKHHKNKNGGKSPALLPEDTHKDADVESNSLLGSDTKGHANMMTAALLEFYCLSRAADILNAQHGSHKRFTRDSPEVRYLGNKLYTHKSEFLSSLGALAGGIEGEEWGSTRQYYRDNLDVLGVSVLENLNIKDGNGQKAGIAGAADVASGAEQSTALQLRSSNANMDMLQSRRHGFGMADVQKRLTGNENANPLESIQLDFGALLNRPLPLTGSSPVSFPLFQPNPPPPSSHMSRYAMEFSEVKVLGRGSFGEVYHVRNHIDGQSYAIKKIPLSQRRLQQLECGSQNQLETIMKEIRTLARLEHTNVVRYYGAWIEQAHPSGYAESVQEESVDLTFEQTESHISSHGMDDNQSFGIVFEHSESSHISQAASLSLGQDSEMSGRHHRRPSHATVGSHISKTSSALSAEDDDDDDEVESIPRNFSPRSQDPLSTFGGTDDDIFTDGFSEDPSKLQVQRRHRRGAQLPAVILHIQMSLHPISLGSYLNPQSSTSTKPDTTLRRRHCYHLVPSLRLMLDILSGVDYLHSKGIVHRDLKPANIFLSSPDKKHMDGCPPCGNTHGAIHRYCHPRIGDFGLVADISHISDCSPDTQSTTNPETNINPVVGTEFYRPPHPTDRSAMTSSPRHPTKQPSPYVIDETLDVYALGVILFELLYPLNTKMERQLVLNGLTRGPHGNPLTGPCFPDDFQKKLDMGSTKLPTGISIAETITTCLRGMLEPNPHHRWRSGKIKKYLEELLACVQKT</sequence>
<dbReference type="PANTHER" id="PTHR11042">
    <property type="entry name" value="EUKARYOTIC TRANSLATION INITIATION FACTOR 2-ALPHA KINASE EIF2-ALPHA KINASE -RELATED"/>
    <property type="match status" value="1"/>
</dbReference>
<evidence type="ECO:0000313" key="10">
    <source>
        <dbReference type="Proteomes" id="UP000246702"/>
    </source>
</evidence>
<comment type="caution">
    <text evidence="9">The sequence shown here is derived from an EMBL/GenBank/DDBJ whole genome shotgun (WGS) entry which is preliminary data.</text>
</comment>
<feature type="compositionally biased region" description="Polar residues" evidence="7">
    <location>
        <begin position="652"/>
        <end position="665"/>
    </location>
</feature>
<dbReference type="SMART" id="SM00220">
    <property type="entry name" value="S_TKc"/>
    <property type="match status" value="1"/>
</dbReference>
<dbReference type="InterPro" id="IPR017441">
    <property type="entry name" value="Protein_kinase_ATP_BS"/>
</dbReference>
<dbReference type="GeneID" id="37119733"/>
<dbReference type="PANTHER" id="PTHR11042:SF195">
    <property type="entry name" value="KINASE, PUTATIVE (AFU_ORTHOLOGUE AFUA_2G16620)-RELATED"/>
    <property type="match status" value="1"/>
</dbReference>
<dbReference type="InterPro" id="IPR000719">
    <property type="entry name" value="Prot_kinase_dom"/>
</dbReference>
<dbReference type="GO" id="GO:1990625">
    <property type="term" value="P:negative regulation of cytoplasmic translational initiation in response to stress"/>
    <property type="evidence" value="ECO:0007669"/>
    <property type="project" value="TreeGrafter"/>
</dbReference>
<dbReference type="GO" id="GO:0005634">
    <property type="term" value="C:nucleus"/>
    <property type="evidence" value="ECO:0007669"/>
    <property type="project" value="TreeGrafter"/>
</dbReference>
<reference evidence="9 10" key="1">
    <citation type="submission" date="2016-12" db="EMBL/GenBank/DDBJ databases">
        <title>The genomes of Aspergillus section Nigri reveals drivers in fungal speciation.</title>
        <authorList>
            <consortium name="DOE Joint Genome Institute"/>
            <person name="Vesth T.C."/>
            <person name="Nybo J."/>
            <person name="Theobald S."/>
            <person name="Brandl J."/>
            <person name="Frisvad J.C."/>
            <person name="Nielsen K.F."/>
            <person name="Lyhne E.K."/>
            <person name="Kogle M.E."/>
            <person name="Kuo A."/>
            <person name="Riley R."/>
            <person name="Clum A."/>
            <person name="Nolan M."/>
            <person name="Lipzen A."/>
            <person name="Salamov A."/>
            <person name="Henrissat B."/>
            <person name="Wiebenga A."/>
            <person name="De Vries R.P."/>
            <person name="Grigoriev I.V."/>
            <person name="Mortensen U.H."/>
            <person name="Andersen M.R."/>
            <person name="Baker S.E."/>
        </authorList>
    </citation>
    <scope>NUCLEOTIDE SEQUENCE [LARGE SCALE GENOMIC DNA]</scope>
    <source>
        <strain evidence="9 10">CBS 115572</strain>
    </source>
</reference>
<dbReference type="PROSITE" id="PS50011">
    <property type="entry name" value="PROTEIN_KINASE_DOM"/>
    <property type="match status" value="1"/>
</dbReference>
<evidence type="ECO:0000256" key="6">
    <source>
        <dbReference type="PROSITE-ProRule" id="PRU10141"/>
    </source>
</evidence>
<dbReference type="InterPro" id="IPR011009">
    <property type="entry name" value="Kinase-like_dom_sf"/>
</dbReference>
<dbReference type="InterPro" id="IPR050339">
    <property type="entry name" value="CC_SR_Kinase"/>
</dbReference>
<feature type="compositionally biased region" description="Low complexity" evidence="7">
    <location>
        <begin position="9"/>
        <end position="19"/>
    </location>
</feature>
<feature type="region of interest" description="Disordered" evidence="7">
    <location>
        <begin position="1"/>
        <end position="57"/>
    </location>
</feature>
<feature type="region of interest" description="Disordered" evidence="7">
    <location>
        <begin position="644"/>
        <end position="666"/>
    </location>
</feature>
<evidence type="ECO:0000256" key="4">
    <source>
        <dbReference type="ARBA" id="ARBA00022840"/>
    </source>
</evidence>
<feature type="compositionally biased region" description="Polar residues" evidence="7">
    <location>
        <begin position="403"/>
        <end position="415"/>
    </location>
</feature>
<dbReference type="GO" id="GO:0004694">
    <property type="term" value="F:eukaryotic translation initiation factor 2alpha kinase activity"/>
    <property type="evidence" value="ECO:0007669"/>
    <property type="project" value="TreeGrafter"/>
</dbReference>
<dbReference type="Gene3D" id="1.10.510.10">
    <property type="entry name" value="Transferase(Phosphotransferase) domain 1"/>
    <property type="match status" value="1"/>
</dbReference>
<proteinExistence type="inferred from homology"/>
<comment type="similarity">
    <text evidence="5">Belongs to the protein kinase superfamily. Ser/Thr protein kinase family. GCN2 subfamily.</text>
</comment>
<dbReference type="Pfam" id="PF00069">
    <property type="entry name" value="Pkinase"/>
    <property type="match status" value="2"/>
</dbReference>
<accession>A0A317WL79</accession>
<feature type="domain" description="Protein kinase" evidence="8">
    <location>
        <begin position="276"/>
        <end position="771"/>
    </location>
</feature>
<evidence type="ECO:0000256" key="7">
    <source>
        <dbReference type="SAM" id="MobiDB-lite"/>
    </source>
</evidence>
<feature type="region of interest" description="Disordered" evidence="7">
    <location>
        <begin position="403"/>
        <end position="486"/>
    </location>
</feature>
<protein>
    <submittedName>
        <fullName evidence="9">Protein kinase</fullName>
    </submittedName>
</protein>
<dbReference type="FunFam" id="3.30.200.20:FF:000787">
    <property type="entry name" value="Protein kinase, putative (AFU_orthologue AFUA_2G16620)"/>
    <property type="match status" value="1"/>
</dbReference>
<keyword evidence="1" id="KW-0808">Transferase</keyword>
<dbReference type="PROSITE" id="PS00107">
    <property type="entry name" value="PROTEIN_KINASE_ATP"/>
    <property type="match status" value="1"/>
</dbReference>
<keyword evidence="10" id="KW-1185">Reference proteome</keyword>
<organism evidence="9 10">
    <name type="scientific">Aspergillus sclerotioniger CBS 115572</name>
    <dbReference type="NCBI Taxonomy" id="1450535"/>
    <lineage>
        <taxon>Eukaryota</taxon>
        <taxon>Fungi</taxon>
        <taxon>Dikarya</taxon>
        <taxon>Ascomycota</taxon>
        <taxon>Pezizomycotina</taxon>
        <taxon>Eurotiomycetes</taxon>
        <taxon>Eurotiomycetidae</taxon>
        <taxon>Eurotiales</taxon>
        <taxon>Aspergillaceae</taxon>
        <taxon>Aspergillus</taxon>
        <taxon>Aspergillus subgen. Circumdati</taxon>
    </lineage>
</organism>
<feature type="binding site" evidence="6">
    <location>
        <position position="306"/>
    </location>
    <ligand>
        <name>ATP</name>
        <dbReference type="ChEBI" id="CHEBI:30616"/>
    </ligand>
</feature>
<evidence type="ECO:0000256" key="2">
    <source>
        <dbReference type="ARBA" id="ARBA00022741"/>
    </source>
</evidence>
<dbReference type="AlphaFoldDB" id="A0A317WL79"/>
<dbReference type="SUPFAM" id="SSF56112">
    <property type="entry name" value="Protein kinase-like (PK-like)"/>
    <property type="match status" value="1"/>
</dbReference>
<dbReference type="Gene3D" id="3.30.200.20">
    <property type="entry name" value="Phosphorylase Kinase, domain 1"/>
    <property type="match status" value="1"/>
</dbReference>
<evidence type="ECO:0000256" key="3">
    <source>
        <dbReference type="ARBA" id="ARBA00022777"/>
    </source>
</evidence>
<evidence type="ECO:0000313" key="9">
    <source>
        <dbReference type="EMBL" id="PWY87079.1"/>
    </source>
</evidence>
<gene>
    <name evidence="9" type="ORF">BO94DRAFT_66598</name>
</gene>
<dbReference type="InterPro" id="IPR008271">
    <property type="entry name" value="Ser/Thr_kinase_AS"/>
</dbReference>
<dbReference type="GO" id="GO:0005524">
    <property type="term" value="F:ATP binding"/>
    <property type="evidence" value="ECO:0007669"/>
    <property type="project" value="UniProtKB-UniRule"/>
</dbReference>
<feature type="compositionally biased region" description="Acidic residues" evidence="7">
    <location>
        <begin position="442"/>
        <end position="452"/>
    </location>
</feature>
<keyword evidence="2 6" id="KW-0547">Nucleotide-binding</keyword>
<keyword evidence="3 9" id="KW-0418">Kinase</keyword>
<evidence type="ECO:0000259" key="8">
    <source>
        <dbReference type="PROSITE" id="PS50011"/>
    </source>
</evidence>
<dbReference type="Proteomes" id="UP000246702">
    <property type="component" value="Unassembled WGS sequence"/>
</dbReference>
<keyword evidence="4 6" id="KW-0067">ATP-binding</keyword>
<dbReference type="EMBL" id="MSFK01000014">
    <property type="protein sequence ID" value="PWY87079.1"/>
    <property type="molecule type" value="Genomic_DNA"/>
</dbReference>
<dbReference type="GO" id="GO:0005829">
    <property type="term" value="C:cytosol"/>
    <property type="evidence" value="ECO:0007669"/>
    <property type="project" value="TreeGrafter"/>
</dbReference>
<dbReference type="STRING" id="1450535.A0A317WL79"/>